<keyword evidence="1 3" id="KW-0808">Transferase</keyword>
<organism evidence="3">
    <name type="scientific">hydrothermal vent metagenome</name>
    <dbReference type="NCBI Taxonomy" id="652676"/>
    <lineage>
        <taxon>unclassified sequences</taxon>
        <taxon>metagenomes</taxon>
        <taxon>ecological metagenomes</taxon>
    </lineage>
</organism>
<protein>
    <submittedName>
        <fullName evidence="3">3-deoxy-manno-octulosonate cytidylyltransferase</fullName>
        <ecNumber evidence="3">2.7.7.38</ecNumber>
    </submittedName>
</protein>
<dbReference type="InterPro" id="IPR004528">
    <property type="entry name" value="KdsB"/>
</dbReference>
<dbReference type="EC" id="2.7.7.38" evidence="3"/>
<dbReference type="PANTHER" id="PTHR42866">
    <property type="entry name" value="3-DEOXY-MANNO-OCTULOSONATE CYTIDYLYLTRANSFERASE"/>
    <property type="match status" value="1"/>
</dbReference>
<dbReference type="PANTHER" id="PTHR42866:SF2">
    <property type="entry name" value="3-DEOXY-MANNO-OCTULOSONATE CYTIDYLYLTRANSFERASE, MITOCHONDRIAL"/>
    <property type="match status" value="1"/>
</dbReference>
<accession>A0A1W1D4R6</accession>
<dbReference type="AlphaFoldDB" id="A0A1W1D4R6"/>
<gene>
    <name evidence="3" type="ORF">MNB_SM-3-950</name>
</gene>
<dbReference type="InterPro" id="IPR029044">
    <property type="entry name" value="Nucleotide-diphossugar_trans"/>
</dbReference>
<reference evidence="3" key="1">
    <citation type="submission" date="2016-10" db="EMBL/GenBank/DDBJ databases">
        <authorList>
            <person name="de Groot N.N."/>
        </authorList>
    </citation>
    <scope>NUCLEOTIDE SEQUENCE</scope>
</reference>
<dbReference type="Gene3D" id="3.90.550.10">
    <property type="entry name" value="Spore Coat Polysaccharide Biosynthesis Protein SpsA, Chain A"/>
    <property type="match status" value="1"/>
</dbReference>
<dbReference type="NCBIfam" id="TIGR00466">
    <property type="entry name" value="kdsB"/>
    <property type="match status" value="1"/>
</dbReference>
<evidence type="ECO:0000256" key="1">
    <source>
        <dbReference type="ARBA" id="ARBA00022679"/>
    </source>
</evidence>
<dbReference type="GO" id="GO:0005829">
    <property type="term" value="C:cytosol"/>
    <property type="evidence" value="ECO:0007669"/>
    <property type="project" value="TreeGrafter"/>
</dbReference>
<keyword evidence="2 3" id="KW-0548">Nucleotidyltransferase</keyword>
<dbReference type="Pfam" id="PF02348">
    <property type="entry name" value="CTP_transf_3"/>
    <property type="match status" value="1"/>
</dbReference>
<dbReference type="NCBIfam" id="NF003952">
    <property type="entry name" value="PRK05450.1-5"/>
    <property type="match status" value="1"/>
</dbReference>
<dbReference type="SUPFAM" id="SSF53448">
    <property type="entry name" value="Nucleotide-diphospho-sugar transferases"/>
    <property type="match status" value="1"/>
</dbReference>
<name>A0A1W1D4R6_9ZZZZ</name>
<sequence length="257" mass="29554">MMNIISIIPARMGSSRFPGKPMADILGMPMIGHVYTRVKMSKLLNEVYVATCDEEIYNYITSIGGKAVMTSECHERCSDRCAEAMLKIERDENIKVDIMVMVQGDEPLTFPQMIDEAVTPMLQDKTIQITNLVADLKSIKEFEDPNEVKVVMDKENNALYFSREPIPSRKKGIQQVPMKKQVCVIPFTRDFLLEYNQMEPTPLEIIESVDMMRILENGKKVKMIDTKYETKAVDTKEDLEKVVEMMRDDELFVQGYE</sequence>
<evidence type="ECO:0000313" key="3">
    <source>
        <dbReference type="EMBL" id="SFV75417.1"/>
    </source>
</evidence>
<dbReference type="GO" id="GO:0008690">
    <property type="term" value="F:3-deoxy-manno-octulosonate cytidylyltransferase activity"/>
    <property type="evidence" value="ECO:0007669"/>
    <property type="project" value="UniProtKB-EC"/>
</dbReference>
<dbReference type="CDD" id="cd02517">
    <property type="entry name" value="CMP-KDO-Synthetase"/>
    <property type="match status" value="1"/>
</dbReference>
<dbReference type="NCBIfam" id="NF009905">
    <property type="entry name" value="PRK13368.1"/>
    <property type="match status" value="1"/>
</dbReference>
<evidence type="ECO:0000256" key="2">
    <source>
        <dbReference type="ARBA" id="ARBA00022695"/>
    </source>
</evidence>
<dbReference type="EMBL" id="FPHP01000033">
    <property type="protein sequence ID" value="SFV75417.1"/>
    <property type="molecule type" value="Genomic_DNA"/>
</dbReference>
<proteinExistence type="inferred from homology"/>
<dbReference type="InterPro" id="IPR003329">
    <property type="entry name" value="Cytidylyl_trans"/>
</dbReference>
<dbReference type="HAMAP" id="MF_00057">
    <property type="entry name" value="KdsB"/>
    <property type="match status" value="1"/>
</dbReference>